<comment type="similarity">
    <text evidence="1">Belongs to the bacterial ribosomal protein bL27 family.</text>
</comment>
<dbReference type="Proteomes" id="UP000177797">
    <property type="component" value="Unassembled WGS sequence"/>
</dbReference>
<dbReference type="GO" id="GO:0005840">
    <property type="term" value="C:ribosome"/>
    <property type="evidence" value="ECO:0007669"/>
    <property type="project" value="UniProtKB-KW"/>
</dbReference>
<evidence type="ECO:0000313" key="6">
    <source>
        <dbReference type="EMBL" id="OHA34150.1"/>
    </source>
</evidence>
<dbReference type="PRINTS" id="PR00063">
    <property type="entry name" value="RIBOSOMALL27"/>
</dbReference>
<evidence type="ECO:0000256" key="4">
    <source>
        <dbReference type="ARBA" id="ARBA00035175"/>
    </source>
</evidence>
<dbReference type="SUPFAM" id="SSF110324">
    <property type="entry name" value="Ribosomal L27 protein-like"/>
    <property type="match status" value="1"/>
</dbReference>
<dbReference type="GO" id="GO:0006412">
    <property type="term" value="P:translation"/>
    <property type="evidence" value="ECO:0007669"/>
    <property type="project" value="InterPro"/>
</dbReference>
<evidence type="ECO:0000256" key="3">
    <source>
        <dbReference type="ARBA" id="ARBA00023274"/>
    </source>
</evidence>
<sequence length="90" mass="9945">MAHKKAGGSAKNLTKRNPQFLGTKLYGGETARVGNIIVRQRGSKIIAGRNTDMGKDHTIFALKDGVVSFKDKRKTRYDGRTVSRKIVEVV</sequence>
<keyword evidence="3" id="KW-0687">Ribonucleoprotein</keyword>
<proteinExistence type="inferred from homology"/>
<dbReference type="GO" id="GO:1990904">
    <property type="term" value="C:ribonucleoprotein complex"/>
    <property type="evidence" value="ECO:0007669"/>
    <property type="project" value="UniProtKB-KW"/>
</dbReference>
<name>A0A1G2NDM2_9BACT</name>
<reference evidence="6 7" key="1">
    <citation type="journal article" date="2016" name="Nat. Commun.">
        <title>Thousands of microbial genomes shed light on interconnected biogeochemical processes in an aquifer system.</title>
        <authorList>
            <person name="Anantharaman K."/>
            <person name="Brown C.T."/>
            <person name="Hug L.A."/>
            <person name="Sharon I."/>
            <person name="Castelle C.J."/>
            <person name="Probst A.J."/>
            <person name="Thomas B.C."/>
            <person name="Singh A."/>
            <person name="Wilkins M.J."/>
            <person name="Karaoz U."/>
            <person name="Brodie E.L."/>
            <person name="Williams K.H."/>
            <person name="Hubbard S.S."/>
            <person name="Banfield J.F."/>
        </authorList>
    </citation>
    <scope>NUCLEOTIDE SEQUENCE [LARGE SCALE GENOMIC DNA]</scope>
</reference>
<evidence type="ECO:0000256" key="2">
    <source>
        <dbReference type="ARBA" id="ARBA00022980"/>
    </source>
</evidence>
<protein>
    <recommendedName>
        <fullName evidence="4">Large ribosomal subunit protein bL27</fullName>
    </recommendedName>
    <alternativeName>
        <fullName evidence="5">50S ribosomal protein L27</fullName>
    </alternativeName>
</protein>
<evidence type="ECO:0000256" key="5">
    <source>
        <dbReference type="ARBA" id="ARBA00035477"/>
    </source>
</evidence>
<keyword evidence="2 6" id="KW-0689">Ribosomal protein</keyword>
<dbReference type="GO" id="GO:0003735">
    <property type="term" value="F:structural constituent of ribosome"/>
    <property type="evidence" value="ECO:0007669"/>
    <property type="project" value="InterPro"/>
</dbReference>
<organism evidence="6 7">
    <name type="scientific">Candidatus Taylorbacteria bacterium RIFCSPLOWO2_01_FULL_48_100</name>
    <dbReference type="NCBI Taxonomy" id="1802322"/>
    <lineage>
        <taxon>Bacteria</taxon>
        <taxon>Candidatus Tayloriibacteriota</taxon>
    </lineage>
</organism>
<dbReference type="Gene3D" id="2.40.50.100">
    <property type="match status" value="1"/>
</dbReference>
<comment type="caution">
    <text evidence="6">The sequence shown here is derived from an EMBL/GenBank/DDBJ whole genome shotgun (WGS) entry which is preliminary data.</text>
</comment>
<dbReference type="InterPro" id="IPR018261">
    <property type="entry name" value="Ribosomal_bL27_CS"/>
</dbReference>
<dbReference type="PANTHER" id="PTHR15893">
    <property type="entry name" value="RIBOSOMAL PROTEIN L27"/>
    <property type="match status" value="1"/>
</dbReference>
<dbReference type="EMBL" id="MHSA01000016">
    <property type="protein sequence ID" value="OHA34150.1"/>
    <property type="molecule type" value="Genomic_DNA"/>
</dbReference>
<gene>
    <name evidence="6" type="ORF">A2938_02480</name>
</gene>
<dbReference type="InterPro" id="IPR001684">
    <property type="entry name" value="Ribosomal_bL27"/>
</dbReference>
<evidence type="ECO:0000256" key="1">
    <source>
        <dbReference type="ARBA" id="ARBA00010797"/>
    </source>
</evidence>
<accession>A0A1G2NDM2</accession>
<dbReference type="Pfam" id="PF01016">
    <property type="entry name" value="Ribosomal_L27"/>
    <property type="match status" value="1"/>
</dbReference>
<dbReference type="PROSITE" id="PS00831">
    <property type="entry name" value="RIBOSOMAL_L27"/>
    <property type="match status" value="1"/>
</dbReference>
<dbReference type="AlphaFoldDB" id="A0A1G2NDM2"/>
<dbReference type="PANTHER" id="PTHR15893:SF0">
    <property type="entry name" value="LARGE RIBOSOMAL SUBUNIT PROTEIN BL27M"/>
    <property type="match status" value="1"/>
</dbReference>
<evidence type="ECO:0000313" key="7">
    <source>
        <dbReference type="Proteomes" id="UP000177797"/>
    </source>
</evidence>